<evidence type="ECO:0000313" key="2">
    <source>
        <dbReference type="EMBL" id="MPM64196.1"/>
    </source>
</evidence>
<accession>A0A645BGC4</accession>
<keyword evidence="1" id="KW-0812">Transmembrane</keyword>
<organism evidence="2">
    <name type="scientific">bioreactor metagenome</name>
    <dbReference type="NCBI Taxonomy" id="1076179"/>
    <lineage>
        <taxon>unclassified sequences</taxon>
        <taxon>metagenomes</taxon>
        <taxon>ecological metagenomes</taxon>
    </lineage>
</organism>
<name>A0A645BGC4_9ZZZZ</name>
<proteinExistence type="predicted"/>
<keyword evidence="1" id="KW-0472">Membrane</keyword>
<feature type="transmembrane region" description="Helical" evidence="1">
    <location>
        <begin position="61"/>
        <end position="78"/>
    </location>
</feature>
<sequence length="98" mass="10981">MLTMITLFAGGLVLGPLVQKAAFGEYWTGWPFGGDLTDTKTLFAFLIWLAAWYFNRKKGRRYLYVLASVVMMLVYTIPHSTAGSEFDYERGIVVTGGD</sequence>
<keyword evidence="1" id="KW-1133">Transmembrane helix</keyword>
<dbReference type="EMBL" id="VSSQ01019819">
    <property type="protein sequence ID" value="MPM64196.1"/>
    <property type="molecule type" value="Genomic_DNA"/>
</dbReference>
<gene>
    <name evidence="2" type="ORF">SDC9_111082</name>
</gene>
<comment type="caution">
    <text evidence="2">The sequence shown here is derived from an EMBL/GenBank/DDBJ whole genome shotgun (WGS) entry which is preliminary data.</text>
</comment>
<feature type="transmembrane region" description="Helical" evidence="1">
    <location>
        <begin position="36"/>
        <end position="54"/>
    </location>
</feature>
<reference evidence="2" key="1">
    <citation type="submission" date="2019-08" db="EMBL/GenBank/DDBJ databases">
        <authorList>
            <person name="Kucharzyk K."/>
            <person name="Murdoch R.W."/>
            <person name="Higgins S."/>
            <person name="Loffler F."/>
        </authorList>
    </citation>
    <scope>NUCLEOTIDE SEQUENCE</scope>
</reference>
<dbReference type="AlphaFoldDB" id="A0A645BGC4"/>
<evidence type="ECO:0000256" key="1">
    <source>
        <dbReference type="SAM" id="Phobius"/>
    </source>
</evidence>
<protein>
    <submittedName>
        <fullName evidence="2">Uncharacterized protein</fullName>
    </submittedName>
</protein>